<feature type="compositionally biased region" description="Polar residues" evidence="1">
    <location>
        <begin position="232"/>
        <end position="252"/>
    </location>
</feature>
<dbReference type="HOGENOM" id="CLU_804186_0_0_1"/>
<dbReference type="OrthoDB" id="5600212at2759"/>
<gene>
    <name evidence="2" type="ORF">UCREL1_1825</name>
</gene>
<evidence type="ECO:0000313" key="3">
    <source>
        <dbReference type="Proteomes" id="UP000012174"/>
    </source>
</evidence>
<feature type="region of interest" description="Disordered" evidence="1">
    <location>
        <begin position="111"/>
        <end position="156"/>
    </location>
</feature>
<protein>
    <submittedName>
        <fullName evidence="2">Putative binuclear zinc transcription factor protein</fullName>
    </submittedName>
</protein>
<dbReference type="KEGG" id="ela:UCREL1_1825"/>
<dbReference type="eggNOG" id="ENOG502QVC1">
    <property type="taxonomic scope" value="Eukaryota"/>
</dbReference>
<name>M7TMN4_EUTLA</name>
<evidence type="ECO:0000313" key="2">
    <source>
        <dbReference type="EMBL" id="EMR71146.1"/>
    </source>
</evidence>
<dbReference type="EMBL" id="KB705695">
    <property type="protein sequence ID" value="EMR71146.1"/>
    <property type="molecule type" value="Genomic_DNA"/>
</dbReference>
<proteinExistence type="predicted"/>
<accession>M7TMN4</accession>
<feature type="compositionally biased region" description="Polar residues" evidence="1">
    <location>
        <begin position="143"/>
        <end position="154"/>
    </location>
</feature>
<reference evidence="3" key="1">
    <citation type="journal article" date="2013" name="Genome Announc.">
        <title>Draft genome sequence of the grapevine dieback fungus Eutypa lata UCR-EL1.</title>
        <authorList>
            <person name="Blanco-Ulate B."/>
            <person name="Rolshausen P.E."/>
            <person name="Cantu D."/>
        </authorList>
    </citation>
    <scope>NUCLEOTIDE SEQUENCE [LARGE SCALE GENOMIC DNA]</scope>
    <source>
        <strain evidence="3">UCR-EL1</strain>
    </source>
</reference>
<dbReference type="AlphaFoldDB" id="M7TMN4"/>
<evidence type="ECO:0000256" key="1">
    <source>
        <dbReference type="SAM" id="MobiDB-lite"/>
    </source>
</evidence>
<feature type="compositionally biased region" description="Low complexity" evidence="1">
    <location>
        <begin position="215"/>
        <end position="226"/>
    </location>
</feature>
<sequence length="345" mass="36501">MNPFVSFCLYVAARVFVQYLKSRPDDSQTADSLRFLLAAMNALKRKNPLTESFLVQLDVDLEALGMRIPKLKSAFPRSGDCGPTAPQLRKHRKNPNCEGITAQHIPYGGYQNDCPLSREGGNPGNAHGLSDGDKQNQMGGGQQQPCPNNFSGQDWMSEDQLPTRERGCPVGLADGNMMIPPDVFGTASAAARGFMDSSGSSGEANDLSPNTDGVSNRPTPNSSTTTSDHRQSGTGTSGSTPFDTSPIGSNRNLGTQAEMDAAAAAASSFFPDSIPASFHLSGNNSGGTGLTPGQTFSVPDTPGNDFNLPNGWASQTMTPVAEGMLRHLMDMPMDNMDLSGWDSGT</sequence>
<dbReference type="Proteomes" id="UP000012174">
    <property type="component" value="Unassembled WGS sequence"/>
</dbReference>
<feature type="region of interest" description="Disordered" evidence="1">
    <location>
        <begin position="195"/>
        <end position="252"/>
    </location>
</feature>
<keyword evidence="3" id="KW-1185">Reference proteome</keyword>
<organism evidence="2 3">
    <name type="scientific">Eutypa lata (strain UCR-EL1)</name>
    <name type="common">Grapevine dieback disease fungus</name>
    <name type="synonym">Eutypa armeniacae</name>
    <dbReference type="NCBI Taxonomy" id="1287681"/>
    <lineage>
        <taxon>Eukaryota</taxon>
        <taxon>Fungi</taxon>
        <taxon>Dikarya</taxon>
        <taxon>Ascomycota</taxon>
        <taxon>Pezizomycotina</taxon>
        <taxon>Sordariomycetes</taxon>
        <taxon>Xylariomycetidae</taxon>
        <taxon>Xylariales</taxon>
        <taxon>Diatrypaceae</taxon>
        <taxon>Eutypa</taxon>
    </lineage>
</organism>
<feature type="compositionally biased region" description="Polar residues" evidence="1">
    <location>
        <begin position="197"/>
        <end position="214"/>
    </location>
</feature>